<protein>
    <submittedName>
        <fullName evidence="1">9613_t:CDS:1</fullName>
    </submittedName>
</protein>
<name>A0ACA9N3D0_9GLOM</name>
<keyword evidence="2" id="KW-1185">Reference proteome</keyword>
<gene>
    <name evidence="1" type="ORF">ACOLOM_LOCUS7584</name>
</gene>
<proteinExistence type="predicted"/>
<evidence type="ECO:0000313" key="2">
    <source>
        <dbReference type="Proteomes" id="UP000789525"/>
    </source>
</evidence>
<reference evidence="1" key="1">
    <citation type="submission" date="2021-06" db="EMBL/GenBank/DDBJ databases">
        <authorList>
            <person name="Kallberg Y."/>
            <person name="Tangrot J."/>
            <person name="Rosling A."/>
        </authorList>
    </citation>
    <scope>NUCLEOTIDE SEQUENCE</scope>
    <source>
        <strain evidence="1">CL356</strain>
    </source>
</reference>
<feature type="non-terminal residue" evidence="1">
    <location>
        <position position="1"/>
    </location>
</feature>
<accession>A0ACA9N3D0</accession>
<dbReference type="Proteomes" id="UP000789525">
    <property type="component" value="Unassembled WGS sequence"/>
</dbReference>
<sequence length="362" mass="41846">FERLNSMDHTLPEFSAIIDNDHDQNRSISNEYCNDGSTESYRNSADDDLYYGSRNDTLGSNVSEDSYFPSHEMSVVANNSLYNRMILNFNVPLQLPFDIQCGNFYFDDEKLIESFQAHPTTSSDLLLLDGEGCQDIIIITRAFANQTLRFNLSHIVTCKKLTARIVPPKQLRRFISEIFSSLKVFNPTENVNATILKESTIGFDLPEGLTFRFKEFKEHKILFELFNNQVSDQLLKQVQEDVILKTRKGFLEFHLEEKVVNEELMDMANKFFGSGGHVIKMISDMLVYDHVKEFEENTGRLLNSFLRSSNIYLQVEDSSFAYKMISRYHGDLSMGKSLIVKTSYNERRDLIWMLDLIDVPCN</sequence>
<comment type="caution">
    <text evidence="1">The sequence shown here is derived from an EMBL/GenBank/DDBJ whole genome shotgun (WGS) entry which is preliminary data.</text>
</comment>
<evidence type="ECO:0000313" key="1">
    <source>
        <dbReference type="EMBL" id="CAG8629524.1"/>
    </source>
</evidence>
<dbReference type="EMBL" id="CAJVPT010017867">
    <property type="protein sequence ID" value="CAG8629524.1"/>
    <property type="molecule type" value="Genomic_DNA"/>
</dbReference>
<organism evidence="1 2">
    <name type="scientific">Acaulospora colombiana</name>
    <dbReference type="NCBI Taxonomy" id="27376"/>
    <lineage>
        <taxon>Eukaryota</taxon>
        <taxon>Fungi</taxon>
        <taxon>Fungi incertae sedis</taxon>
        <taxon>Mucoromycota</taxon>
        <taxon>Glomeromycotina</taxon>
        <taxon>Glomeromycetes</taxon>
        <taxon>Diversisporales</taxon>
        <taxon>Acaulosporaceae</taxon>
        <taxon>Acaulospora</taxon>
    </lineage>
</organism>